<dbReference type="InterPro" id="IPR043502">
    <property type="entry name" value="DNA/RNA_pol_sf"/>
</dbReference>
<accession>A0A4R4GLY2</accession>
<gene>
    <name evidence="4" type="primary">ltrA</name>
    <name evidence="4" type="ORF">E1I98_12335</name>
    <name evidence="3" type="ORF">E1I98_15480</name>
</gene>
<evidence type="ECO:0000313" key="4">
    <source>
        <dbReference type="EMBL" id="TDA77067.1"/>
    </source>
</evidence>
<dbReference type="InterPro" id="IPR025960">
    <property type="entry name" value="RVT_N"/>
</dbReference>
<dbReference type="InterPro" id="IPR000477">
    <property type="entry name" value="RT_dom"/>
</dbReference>
<organism evidence="4 5">
    <name type="scientific">Phocaeicola dorei</name>
    <dbReference type="NCBI Taxonomy" id="357276"/>
    <lineage>
        <taxon>Bacteria</taxon>
        <taxon>Pseudomonadati</taxon>
        <taxon>Bacteroidota</taxon>
        <taxon>Bacteroidia</taxon>
        <taxon>Bacteroidales</taxon>
        <taxon>Bacteroidaceae</taxon>
        <taxon>Phocaeicola</taxon>
    </lineage>
</organism>
<comment type="caution">
    <text evidence="4">The sequence shown here is derived from an EMBL/GenBank/DDBJ whole genome shotgun (WGS) entry which is preliminary data.</text>
</comment>
<dbReference type="SUPFAM" id="SSF75712">
    <property type="entry name" value="Rad50 coiled-coil Zn hook"/>
    <property type="match status" value="1"/>
</dbReference>
<dbReference type="PANTHER" id="PTHR34047:SF10">
    <property type="entry name" value="GROUP II INTRON-ASSOCIATED OPEN READING FRAME"/>
    <property type="match status" value="1"/>
</dbReference>
<comment type="similarity">
    <text evidence="1">Belongs to the bacterial reverse transcriptase family.</text>
</comment>
<dbReference type="EMBL" id="SLTU01000002">
    <property type="protein sequence ID" value="TDA72828.1"/>
    <property type="molecule type" value="Genomic_DNA"/>
</dbReference>
<dbReference type="Pfam" id="PF13655">
    <property type="entry name" value="RVT_N"/>
    <property type="match status" value="1"/>
</dbReference>
<sequence>MNENEKSCASTDQPWNTWDSINWLKCEMAVKKLQARIVKAQKEGKHGKVKSLQWVLTHSFYAKALAVKRVTSNNGKKTSGIDHVIWETPRAKYQAITTLKRNGYKPQPLKRVCIKKKNGKLRPLGIPTMKDRAMQALYLMALEPVAETTADLNSYGFRKARCTNDVQQKCHIALSRGNSAEWILEGDIKGCFDHISHEWLLNNIPMDKSMLRKWLKSGFIFNRELFPTEEGTPQGGIISPVLANMALDGLEAILIKRFKPYRKMRINGELCHSKVNYVRYADDFIITGRSKELLENDVIPIVREFLQERGLVLSEEKTKITHIDEGFDFLGFNIRKYKGTLLIKPTKESLKRFLSKLKYILDSNKSVKQESVIRLMNPVIKGWTNYYRYCCAGETFSKADYLIHQKMWRWAARRHPKKGRKWIAKRYFSQIGNQKWCFSVGFNKRNPESRITLIKLSNTNIERYTKIKREANPFDPEWKEYFETRETNKMLSNLKGRKTLLQLWEKQGRKCPVCGSAIDKESKWSMSEKLQSGRKIKILIHSKCRNRSKRDNRGFEPASI</sequence>
<keyword evidence="4" id="KW-0548">Nucleotidyltransferase</keyword>
<dbReference type="Pfam" id="PF08388">
    <property type="entry name" value="GIIM"/>
    <property type="match status" value="1"/>
</dbReference>
<feature type="domain" description="Reverse transcriptase" evidence="2">
    <location>
        <begin position="95"/>
        <end position="334"/>
    </location>
</feature>
<dbReference type="InterPro" id="IPR051083">
    <property type="entry name" value="GrpII_Intron_Splice-Mob/Def"/>
</dbReference>
<dbReference type="PANTHER" id="PTHR34047">
    <property type="entry name" value="NUCLEAR INTRON MATURASE 1, MITOCHONDRIAL-RELATED"/>
    <property type="match status" value="1"/>
</dbReference>
<evidence type="ECO:0000313" key="5">
    <source>
        <dbReference type="Proteomes" id="UP000294527"/>
    </source>
</evidence>
<protein>
    <submittedName>
        <fullName evidence="4">Group II intron reverse transcriptase/maturase</fullName>
        <ecNumber evidence="4">2.7.7.49</ecNumber>
    </submittedName>
</protein>
<dbReference type="AlphaFoldDB" id="A0A4R4GLY2"/>
<dbReference type="EMBL" id="SLTU01000001">
    <property type="protein sequence ID" value="TDA77067.1"/>
    <property type="molecule type" value="Genomic_DNA"/>
</dbReference>
<dbReference type="NCBIfam" id="TIGR04416">
    <property type="entry name" value="group_II_RT_mat"/>
    <property type="match status" value="1"/>
</dbReference>
<dbReference type="CDD" id="cd01651">
    <property type="entry name" value="RT_G2_intron"/>
    <property type="match status" value="1"/>
</dbReference>
<evidence type="ECO:0000313" key="3">
    <source>
        <dbReference type="EMBL" id="TDA72828.1"/>
    </source>
</evidence>
<evidence type="ECO:0000259" key="2">
    <source>
        <dbReference type="PROSITE" id="PS50878"/>
    </source>
</evidence>
<dbReference type="EC" id="2.7.7.49" evidence="4"/>
<dbReference type="SUPFAM" id="SSF56672">
    <property type="entry name" value="DNA/RNA polymerases"/>
    <property type="match status" value="1"/>
</dbReference>
<proteinExistence type="inferred from homology"/>
<name>A0A4R4GLY2_9BACT</name>
<dbReference type="PROSITE" id="PS50878">
    <property type="entry name" value="RT_POL"/>
    <property type="match status" value="1"/>
</dbReference>
<evidence type="ECO:0000256" key="1">
    <source>
        <dbReference type="ARBA" id="ARBA00034120"/>
    </source>
</evidence>
<dbReference type="GO" id="GO:0003964">
    <property type="term" value="F:RNA-directed DNA polymerase activity"/>
    <property type="evidence" value="ECO:0007669"/>
    <property type="project" value="UniProtKB-KW"/>
</dbReference>
<keyword evidence="4" id="KW-0695">RNA-directed DNA polymerase</keyword>
<keyword evidence="4" id="KW-0808">Transferase</keyword>
<dbReference type="InterPro" id="IPR030931">
    <property type="entry name" value="Group_II_RT_mat"/>
</dbReference>
<dbReference type="RefSeq" id="WP_117589647.1">
    <property type="nucleotide sequence ID" value="NZ_SLTU01000001.1"/>
</dbReference>
<dbReference type="InterPro" id="IPR013597">
    <property type="entry name" value="Mat_intron_G2"/>
</dbReference>
<dbReference type="Proteomes" id="UP000294527">
    <property type="component" value="Unassembled WGS sequence"/>
</dbReference>
<dbReference type="Pfam" id="PF00078">
    <property type="entry name" value="RVT_1"/>
    <property type="match status" value="1"/>
</dbReference>
<reference evidence="4 5" key="1">
    <citation type="journal article" date="2019" name="Nat. Microbiol.">
        <title>Genomic variation and strain-specific functional adaptation in the human gut microbiome during early life.</title>
        <authorList>
            <person name="Vatanen T."/>
            <person name="Plichta D.R."/>
            <person name="Somani J."/>
            <person name="Munch P.C."/>
            <person name="Arthur T.D."/>
            <person name="Hall A.B."/>
            <person name="Rudolf S."/>
            <person name="Oakeley E.J."/>
            <person name="Ke X."/>
            <person name="Young R.A."/>
            <person name="Haiser H.J."/>
            <person name="Kolde R."/>
            <person name="Yassour M."/>
            <person name="Luopajarvi K."/>
            <person name="Siljander H."/>
            <person name="Virtanen S.M."/>
            <person name="Ilonen J."/>
            <person name="Uibo R."/>
            <person name="Tillmann V."/>
            <person name="Mokurov S."/>
            <person name="Dorshakova N."/>
            <person name="Porter J.A."/>
            <person name="McHardy A.C."/>
            <person name="Lahdesmaki H."/>
            <person name="Vlamakis H."/>
            <person name="Huttenhower C."/>
            <person name="Knip M."/>
            <person name="Xavier R.J."/>
        </authorList>
    </citation>
    <scope>NUCLEOTIDE SEQUENCE [LARGE SCALE GENOMIC DNA]</scope>
    <source>
        <strain evidence="4 5">RJX1047</strain>
    </source>
</reference>